<dbReference type="InterPro" id="IPR044031">
    <property type="entry name" value="TssC1_N"/>
</dbReference>
<name>A0A160TCT7_9ZZZZ</name>
<protein>
    <submittedName>
        <fullName evidence="3">Uncharacterized protein ImpD</fullName>
    </submittedName>
</protein>
<gene>
    <name evidence="3" type="ORF">MGWOODY_Tha1732</name>
</gene>
<feature type="domain" description="TssC1 N-terminal" evidence="1">
    <location>
        <begin position="84"/>
        <end position="395"/>
    </location>
</feature>
<reference evidence="3" key="1">
    <citation type="submission" date="2015-10" db="EMBL/GenBank/DDBJ databases">
        <authorList>
            <person name="Gilbert D.G."/>
        </authorList>
    </citation>
    <scope>NUCLEOTIDE SEQUENCE</scope>
</reference>
<dbReference type="Pfam" id="PF05943">
    <property type="entry name" value="VipB"/>
    <property type="match status" value="1"/>
</dbReference>
<dbReference type="AlphaFoldDB" id="A0A160TCT7"/>
<sequence>MCSAHPFLFVIHFKGTKVLTDSSSIDRVHKNPSLLGSPDTQTLPLADIYTFLAEKDDVAAFSLWLNHFAVSKINRNYSVKRWLNQQIAEIDELISEQVNAVLHDARFQRLESSWRGLWFLVDAAVASDNIKIRLLDVNWKDLSKDIERAPDFDQSGLFHLIYNEEFGTPGGEPFGVLLGDYYVSHRPYEGHRYDDVFTLQGISRAAAAAFCPFVCSAAPQLFGLDSYDTLGLPINLDNVFRADEYIRWRSLREREDSRFLALTLPNLLMRKPYERDYNSPQGMHFVEDVAGKNNNKYLWGNACFALGSVLIREFSEVGWFSHIRGVPRDYLGGGLVTQFPSLSYKTDSSKAMVKMSTSVTITDQLERELSDLGLISLCHCYQTPYAVFNNCPSLQVSKNYGNKSANANARISSMLQQILCGSRFAQYIKVIIRDKVGSYVTADACQRFLQDWLDEYTTGRDDLSWEMMARYPLREARVRVVEEPGKPGHYSSIVHLKTHYTVDHLVSELKLTTALNQIETGKV</sequence>
<evidence type="ECO:0000259" key="1">
    <source>
        <dbReference type="Pfam" id="PF05943"/>
    </source>
</evidence>
<dbReference type="PANTHER" id="PTHR35565">
    <property type="entry name" value="CYTOPLASMIC PROTEIN-RELATED"/>
    <property type="match status" value="1"/>
</dbReference>
<dbReference type="EMBL" id="CZQC01000027">
    <property type="protein sequence ID" value="CUS40834.1"/>
    <property type="molecule type" value="Genomic_DNA"/>
</dbReference>
<dbReference type="InterPro" id="IPR044032">
    <property type="entry name" value="TssC1_C"/>
</dbReference>
<dbReference type="NCBIfam" id="TIGR03355">
    <property type="entry name" value="VI_chp_2"/>
    <property type="match status" value="1"/>
</dbReference>
<evidence type="ECO:0000313" key="3">
    <source>
        <dbReference type="EMBL" id="CUS40834.1"/>
    </source>
</evidence>
<accession>A0A160TCT7</accession>
<proteinExistence type="predicted"/>
<feature type="domain" description="TssC1 C-terminal" evidence="2">
    <location>
        <begin position="405"/>
        <end position="515"/>
    </location>
</feature>
<dbReference type="Pfam" id="PF18945">
    <property type="entry name" value="VipB_2"/>
    <property type="match status" value="1"/>
</dbReference>
<dbReference type="InterPro" id="IPR010269">
    <property type="entry name" value="T6SS_TssC-like"/>
</dbReference>
<organism evidence="3">
    <name type="scientific">hydrothermal vent metagenome</name>
    <dbReference type="NCBI Taxonomy" id="652676"/>
    <lineage>
        <taxon>unclassified sequences</taxon>
        <taxon>metagenomes</taxon>
        <taxon>ecological metagenomes</taxon>
    </lineage>
</organism>
<evidence type="ECO:0000259" key="2">
    <source>
        <dbReference type="Pfam" id="PF18945"/>
    </source>
</evidence>
<dbReference type="PANTHER" id="PTHR35565:SF3">
    <property type="entry name" value="TYPE VI SECRETION SYSTEM SHEATH PROTEIN TSSC1"/>
    <property type="match status" value="1"/>
</dbReference>